<dbReference type="Pfam" id="PF00903">
    <property type="entry name" value="Glyoxalase"/>
    <property type="match status" value="1"/>
</dbReference>
<feature type="domain" description="VOC" evidence="2">
    <location>
        <begin position="39"/>
        <end position="156"/>
    </location>
</feature>
<dbReference type="PANTHER" id="PTHR36437:SF2">
    <property type="entry name" value="GLYOXALASE_BLEOMYCIN RESISTANCE PROTEIN_DIOXYGENASE"/>
    <property type="match status" value="1"/>
</dbReference>
<evidence type="ECO:0000259" key="2">
    <source>
        <dbReference type="PROSITE" id="PS51819"/>
    </source>
</evidence>
<dbReference type="InterPro" id="IPR029068">
    <property type="entry name" value="Glyas_Bleomycin-R_OHBP_Dase"/>
</dbReference>
<sequence length="160" mass="17494">MSERSERTEGRAERTEIPKDASEIPDDPGAPVVAAGAFLLELIPVPVSDIDRAKRFYSEQCGFTVDVDVSPADGVRVVQLTPPGSYCSISLLKGLPMADMAPGSLRALHLVVKDIEAARQQLIGRGVKVGETEDLGGVYYAWFEDPDGNTWALQHMPWRR</sequence>
<accession>A0A4V2M466</accession>
<dbReference type="AlphaFoldDB" id="A0A4V2M466"/>
<reference evidence="3 4" key="1">
    <citation type="submission" date="2019-02" db="EMBL/GenBank/DDBJ databases">
        <title>Kribbella capetownensis sp. nov. and Kribbella speibonae sp. nov., isolated from soil.</title>
        <authorList>
            <person name="Curtis S.M."/>
            <person name="Norton I."/>
            <person name="Everest G.J."/>
            <person name="Meyers P.R."/>
        </authorList>
    </citation>
    <scope>NUCLEOTIDE SEQUENCE [LARGE SCALE GENOMIC DNA]</scope>
    <source>
        <strain evidence="3 4">DSM 27082</strain>
    </source>
</reference>
<gene>
    <name evidence="3" type="ORF">E0H50_12670</name>
</gene>
<dbReference type="PANTHER" id="PTHR36437">
    <property type="entry name" value="GLYOXALASE/BLEOMYCIN RESISTANCE PROTEIN/DIOXYGENASE"/>
    <property type="match status" value="1"/>
</dbReference>
<proteinExistence type="predicted"/>
<evidence type="ECO:0000256" key="1">
    <source>
        <dbReference type="SAM" id="MobiDB-lite"/>
    </source>
</evidence>
<feature type="region of interest" description="Disordered" evidence="1">
    <location>
        <begin position="1"/>
        <end position="28"/>
    </location>
</feature>
<evidence type="ECO:0000313" key="4">
    <source>
        <dbReference type="Proteomes" id="UP000292695"/>
    </source>
</evidence>
<dbReference type="SUPFAM" id="SSF54593">
    <property type="entry name" value="Glyoxalase/Bleomycin resistance protein/Dihydroxybiphenyl dioxygenase"/>
    <property type="match status" value="1"/>
</dbReference>
<evidence type="ECO:0000313" key="3">
    <source>
        <dbReference type="EMBL" id="TCC34762.1"/>
    </source>
</evidence>
<dbReference type="Proteomes" id="UP000292695">
    <property type="component" value="Unassembled WGS sequence"/>
</dbReference>
<keyword evidence="4" id="KW-1185">Reference proteome</keyword>
<protein>
    <submittedName>
        <fullName evidence="3">Glyoxalase</fullName>
    </submittedName>
</protein>
<dbReference type="PROSITE" id="PS51819">
    <property type="entry name" value="VOC"/>
    <property type="match status" value="1"/>
</dbReference>
<organism evidence="3 4">
    <name type="scientific">Kribbella sindirgiensis</name>
    <dbReference type="NCBI Taxonomy" id="1124744"/>
    <lineage>
        <taxon>Bacteria</taxon>
        <taxon>Bacillati</taxon>
        <taxon>Actinomycetota</taxon>
        <taxon>Actinomycetes</taxon>
        <taxon>Propionibacteriales</taxon>
        <taxon>Kribbellaceae</taxon>
        <taxon>Kribbella</taxon>
    </lineage>
</organism>
<name>A0A4V2M466_9ACTN</name>
<dbReference type="InterPro" id="IPR004360">
    <property type="entry name" value="Glyas_Fos-R_dOase_dom"/>
</dbReference>
<feature type="compositionally biased region" description="Basic and acidic residues" evidence="1">
    <location>
        <begin position="1"/>
        <end position="22"/>
    </location>
</feature>
<dbReference type="OrthoDB" id="485032at2"/>
<dbReference type="InterPro" id="IPR037523">
    <property type="entry name" value="VOC_core"/>
</dbReference>
<dbReference type="Gene3D" id="3.10.180.10">
    <property type="entry name" value="2,3-Dihydroxybiphenyl 1,2-Dioxygenase, domain 1"/>
    <property type="match status" value="1"/>
</dbReference>
<dbReference type="EMBL" id="SJKA01000004">
    <property type="protein sequence ID" value="TCC34762.1"/>
    <property type="molecule type" value="Genomic_DNA"/>
</dbReference>
<comment type="caution">
    <text evidence="3">The sequence shown here is derived from an EMBL/GenBank/DDBJ whole genome shotgun (WGS) entry which is preliminary data.</text>
</comment>